<evidence type="ECO:0000313" key="2">
    <source>
        <dbReference type="Proteomes" id="UP001153076"/>
    </source>
</evidence>
<gene>
    <name evidence="1" type="ORF">Cgig2_013225</name>
</gene>
<proteinExistence type="predicted"/>
<accession>A0A9Q1GIY2</accession>
<dbReference type="Proteomes" id="UP001153076">
    <property type="component" value="Unassembled WGS sequence"/>
</dbReference>
<reference evidence="1" key="1">
    <citation type="submission" date="2022-04" db="EMBL/GenBank/DDBJ databases">
        <title>Carnegiea gigantea Genome sequencing and assembly v2.</title>
        <authorList>
            <person name="Copetti D."/>
            <person name="Sanderson M.J."/>
            <person name="Burquez A."/>
            <person name="Wojciechowski M.F."/>
        </authorList>
    </citation>
    <scope>NUCLEOTIDE SEQUENCE</scope>
    <source>
        <strain evidence="1">SGP5-SGP5p</strain>
        <tissue evidence="1">Aerial part</tissue>
    </source>
</reference>
<comment type="caution">
    <text evidence="1">The sequence shown here is derived from an EMBL/GenBank/DDBJ whole genome shotgun (WGS) entry which is preliminary data.</text>
</comment>
<protein>
    <submittedName>
        <fullName evidence="1">Uncharacterized protein</fullName>
    </submittedName>
</protein>
<sequence length="226" mass="26004">MVGPNEDLQYLDMVRSTYQLTQGGSKLSQIKVVLMKLKPGIRRLNREKFANLYAQQVKVKEELSTVQSQLLTDPVNQAMIAKEAEHKKRYITIQSPFISLIKQQCKIDRIQQGADYTRSTYQLTQGGSKLSQIKVVLMKLKPGIRRLNREKFANLYAQQVKVKEELSTVQSQLLTDPVNQAMIAKEAEHKKRYITIQSPFISLIKQQCKIDRIQQGADYTRFSSLK</sequence>
<dbReference type="EMBL" id="JAKOGI010005030">
    <property type="protein sequence ID" value="KAJ8419498.1"/>
    <property type="molecule type" value="Genomic_DNA"/>
</dbReference>
<keyword evidence="2" id="KW-1185">Reference proteome</keyword>
<dbReference type="AlphaFoldDB" id="A0A9Q1GIY2"/>
<name>A0A9Q1GIY2_9CARY</name>
<organism evidence="1 2">
    <name type="scientific">Carnegiea gigantea</name>
    <dbReference type="NCBI Taxonomy" id="171969"/>
    <lineage>
        <taxon>Eukaryota</taxon>
        <taxon>Viridiplantae</taxon>
        <taxon>Streptophyta</taxon>
        <taxon>Embryophyta</taxon>
        <taxon>Tracheophyta</taxon>
        <taxon>Spermatophyta</taxon>
        <taxon>Magnoliopsida</taxon>
        <taxon>eudicotyledons</taxon>
        <taxon>Gunneridae</taxon>
        <taxon>Pentapetalae</taxon>
        <taxon>Caryophyllales</taxon>
        <taxon>Cactineae</taxon>
        <taxon>Cactaceae</taxon>
        <taxon>Cactoideae</taxon>
        <taxon>Echinocereeae</taxon>
        <taxon>Carnegiea</taxon>
    </lineage>
</organism>
<dbReference type="OrthoDB" id="1750259at2759"/>
<evidence type="ECO:0000313" key="1">
    <source>
        <dbReference type="EMBL" id="KAJ8419498.1"/>
    </source>
</evidence>